<comment type="caution">
    <text evidence="1">The sequence shown here is derived from an EMBL/GenBank/DDBJ whole genome shotgun (WGS) entry which is preliminary data.</text>
</comment>
<dbReference type="RefSeq" id="WP_062680643.1">
    <property type="nucleotide sequence ID" value="NZ_LVEA01000001.1"/>
</dbReference>
<dbReference type="EMBL" id="LVEA01000001">
    <property type="protein sequence ID" value="KYL05193.1"/>
    <property type="molecule type" value="Genomic_DNA"/>
</dbReference>
<dbReference type="AlphaFoldDB" id="A0A162J5W4"/>
<evidence type="ECO:0000313" key="2">
    <source>
        <dbReference type="Proteomes" id="UP000075816"/>
    </source>
</evidence>
<accession>A0A162J5W4</accession>
<dbReference type="Proteomes" id="UP000075816">
    <property type="component" value="Unassembled WGS sequence"/>
</dbReference>
<protein>
    <submittedName>
        <fullName evidence="1">Uncharacterized protein</fullName>
    </submittedName>
</protein>
<organism evidence="1 2">
    <name type="scientific">Fusobacterium necrophorum subsp. funduliforme</name>
    <dbReference type="NCBI Taxonomy" id="143387"/>
    <lineage>
        <taxon>Bacteria</taxon>
        <taxon>Fusobacteriati</taxon>
        <taxon>Fusobacteriota</taxon>
        <taxon>Fusobacteriia</taxon>
        <taxon>Fusobacteriales</taxon>
        <taxon>Fusobacteriaceae</taxon>
        <taxon>Fusobacterium</taxon>
    </lineage>
</organism>
<evidence type="ECO:0000313" key="1">
    <source>
        <dbReference type="EMBL" id="KYL05193.1"/>
    </source>
</evidence>
<reference evidence="1 2" key="1">
    <citation type="submission" date="2016-03" db="EMBL/GenBank/DDBJ databases">
        <title>Comparative genomics of human isolates of Fusobacterium necrophorum.</title>
        <authorList>
            <person name="Jensen A."/>
            <person name="Bank S."/>
            <person name="Andersen P.S."/>
            <person name="Kristensen L.H."/>
            <person name="Prag J."/>
        </authorList>
    </citation>
    <scope>NUCLEOTIDE SEQUENCE [LARGE SCALE GENOMIC DNA]</scope>
    <source>
        <strain evidence="1 2">LS_1264</strain>
    </source>
</reference>
<name>A0A162J5W4_9FUSO</name>
<gene>
    <name evidence="1" type="ORF">A2J07_00225</name>
</gene>
<sequence>MLKTKGTIILHKEFIEKILLNSVTEYTLFLKYFRVIFPFKIQVKVPFDKFNRETIVLSFSKMNCAPFELFLINLSEKIISMFPTDECLINEEKTKTNELLLRWKQERTAIKFHFYEMNDIDLLTENVIEIRPLQVICSPKKRIEFTKQNIVKLGLDEEENCVDLSQITFSDFSKDLVRLGLTVYLQNTDIDLLKLYNFIIPKFDYLKYLTIFDYSRILKDQIEAYKIKM</sequence>
<proteinExistence type="predicted"/>